<evidence type="ECO:0000256" key="1">
    <source>
        <dbReference type="SAM" id="MobiDB-lite"/>
    </source>
</evidence>
<evidence type="ECO:0000313" key="3">
    <source>
        <dbReference type="Proteomes" id="UP000298030"/>
    </source>
</evidence>
<evidence type="ECO:0000313" key="2">
    <source>
        <dbReference type="EMBL" id="TEB26763.1"/>
    </source>
</evidence>
<dbReference type="AlphaFoldDB" id="A0A4Y7SY20"/>
<reference evidence="2 3" key="1">
    <citation type="journal article" date="2019" name="Nat. Ecol. Evol.">
        <title>Megaphylogeny resolves global patterns of mushroom evolution.</title>
        <authorList>
            <person name="Varga T."/>
            <person name="Krizsan K."/>
            <person name="Foldi C."/>
            <person name="Dima B."/>
            <person name="Sanchez-Garcia M."/>
            <person name="Sanchez-Ramirez S."/>
            <person name="Szollosi G.J."/>
            <person name="Szarkandi J.G."/>
            <person name="Papp V."/>
            <person name="Albert L."/>
            <person name="Andreopoulos W."/>
            <person name="Angelini C."/>
            <person name="Antonin V."/>
            <person name="Barry K.W."/>
            <person name="Bougher N.L."/>
            <person name="Buchanan P."/>
            <person name="Buyck B."/>
            <person name="Bense V."/>
            <person name="Catcheside P."/>
            <person name="Chovatia M."/>
            <person name="Cooper J."/>
            <person name="Damon W."/>
            <person name="Desjardin D."/>
            <person name="Finy P."/>
            <person name="Geml J."/>
            <person name="Haridas S."/>
            <person name="Hughes K."/>
            <person name="Justo A."/>
            <person name="Karasinski D."/>
            <person name="Kautmanova I."/>
            <person name="Kiss B."/>
            <person name="Kocsube S."/>
            <person name="Kotiranta H."/>
            <person name="LaButti K.M."/>
            <person name="Lechner B.E."/>
            <person name="Liimatainen K."/>
            <person name="Lipzen A."/>
            <person name="Lukacs Z."/>
            <person name="Mihaltcheva S."/>
            <person name="Morgado L.N."/>
            <person name="Niskanen T."/>
            <person name="Noordeloos M.E."/>
            <person name="Ohm R.A."/>
            <person name="Ortiz-Santana B."/>
            <person name="Ovrebo C."/>
            <person name="Racz N."/>
            <person name="Riley R."/>
            <person name="Savchenko A."/>
            <person name="Shiryaev A."/>
            <person name="Soop K."/>
            <person name="Spirin V."/>
            <person name="Szebenyi C."/>
            <person name="Tomsovsky M."/>
            <person name="Tulloss R.E."/>
            <person name="Uehling J."/>
            <person name="Grigoriev I.V."/>
            <person name="Vagvolgyi C."/>
            <person name="Papp T."/>
            <person name="Martin F.M."/>
            <person name="Miettinen O."/>
            <person name="Hibbett D.S."/>
            <person name="Nagy L.G."/>
        </authorList>
    </citation>
    <scope>NUCLEOTIDE SEQUENCE [LARGE SCALE GENOMIC DNA]</scope>
    <source>
        <strain evidence="2 3">FP101781</strain>
    </source>
</reference>
<feature type="compositionally biased region" description="Acidic residues" evidence="1">
    <location>
        <begin position="50"/>
        <end position="59"/>
    </location>
</feature>
<dbReference type="Proteomes" id="UP000298030">
    <property type="component" value="Unassembled WGS sequence"/>
</dbReference>
<organism evidence="2 3">
    <name type="scientific">Coprinellus micaceus</name>
    <name type="common">Glistening ink-cap mushroom</name>
    <name type="synonym">Coprinus micaceus</name>
    <dbReference type="NCBI Taxonomy" id="71717"/>
    <lineage>
        <taxon>Eukaryota</taxon>
        <taxon>Fungi</taxon>
        <taxon>Dikarya</taxon>
        <taxon>Basidiomycota</taxon>
        <taxon>Agaricomycotina</taxon>
        <taxon>Agaricomycetes</taxon>
        <taxon>Agaricomycetidae</taxon>
        <taxon>Agaricales</taxon>
        <taxon>Agaricineae</taxon>
        <taxon>Psathyrellaceae</taxon>
        <taxon>Coprinellus</taxon>
    </lineage>
</organism>
<comment type="caution">
    <text evidence="2">The sequence shown here is derived from an EMBL/GenBank/DDBJ whole genome shotgun (WGS) entry which is preliminary data.</text>
</comment>
<sequence length="443" mass="48401">MMRFHWGMAVGHAYAGGSHHKIGGGDNHAGGSPVAGISLEDVTGPRLEPMDVDPPDGEAAEGGLTDAVTNSDDSAYERPYGGSDGSFLEGAMSNNAEVPDVQEPESSDDEHLQSPTPQLEVDEDRQMGAPHGLYTTVDWRHSNAVMSPSIEPDDIWQRQRVTLLALRPAVLVYLTFADRSNEIVESFLIPVRQTLGASQYRQATTQSHSAALSLQVGFGWWDFGATGEGNFGQLRTPASRPPYGAGPRAAEQHHSLLKWRRDVPPTRIDWVDLQSRAPENGHPLPLFKAPGRAATFTSGILQELRRAENIAYHNTNLILLSSLRAACEGLAACQLIPPASRPNFNVTSLLDGCDFMITRGSEGPTFMKPVLLCICGDSPEQRLVTPLCRVALGTAPPERPSLCLPKSYNPDCASKNQSLWYLRSMRVIVTGWPQPRREYPEVY</sequence>
<accession>A0A4Y7SY20</accession>
<gene>
    <name evidence="2" type="ORF">FA13DRAFT_1713106</name>
</gene>
<feature type="region of interest" description="Disordered" evidence="1">
    <location>
        <begin position="24"/>
        <end position="127"/>
    </location>
</feature>
<protein>
    <submittedName>
        <fullName evidence="2">Uncharacterized protein</fullName>
    </submittedName>
</protein>
<dbReference type="EMBL" id="QPFP01000046">
    <property type="protein sequence ID" value="TEB26763.1"/>
    <property type="molecule type" value="Genomic_DNA"/>
</dbReference>
<name>A0A4Y7SY20_COPMI</name>
<proteinExistence type="predicted"/>
<keyword evidence="3" id="KW-1185">Reference proteome</keyword>